<dbReference type="SMART" id="SM00490">
    <property type="entry name" value="HELICc"/>
    <property type="match status" value="1"/>
</dbReference>
<evidence type="ECO:0000259" key="4">
    <source>
        <dbReference type="PROSITE" id="PS51194"/>
    </source>
</evidence>
<dbReference type="InterPro" id="IPR052511">
    <property type="entry name" value="ATP-dep_Helicase"/>
</dbReference>
<feature type="domain" description="Helicase C-terminal" evidence="4">
    <location>
        <begin position="255"/>
        <end position="408"/>
    </location>
</feature>
<dbReference type="SUPFAM" id="SSF52540">
    <property type="entry name" value="P-loop containing nucleoside triphosphate hydrolases"/>
    <property type="match status" value="1"/>
</dbReference>
<dbReference type="SMART" id="SM00487">
    <property type="entry name" value="DEXDc"/>
    <property type="match status" value="1"/>
</dbReference>
<organism evidence="5 6">
    <name type="scientific">Snodgrassella alvi SCGC AB-598-J21</name>
    <dbReference type="NCBI Taxonomy" id="1385367"/>
    <lineage>
        <taxon>Bacteria</taxon>
        <taxon>Pseudomonadati</taxon>
        <taxon>Pseudomonadota</taxon>
        <taxon>Betaproteobacteria</taxon>
        <taxon>Neisseriales</taxon>
        <taxon>Neisseriaceae</taxon>
        <taxon>Snodgrassella</taxon>
    </lineage>
</organism>
<reference evidence="5 6" key="1">
    <citation type="journal article" date="2014" name="PLoS Genet.">
        <title>Hidden diversity in honey bee gut symbionts detected by single-cell genomics.</title>
        <authorList>
            <person name="Engel P."/>
            <person name="Stepanauskas R."/>
            <person name="Moran N."/>
        </authorList>
    </citation>
    <scope>NUCLEOTIDE SEQUENCE [LARGE SCALE GENOMIC DNA]</scope>
    <source>
        <strain evidence="5 6">SCGC AB-598-J21</strain>
    </source>
</reference>
<dbReference type="EMBL" id="AVQL01000449">
    <property type="protein sequence ID" value="KEQ00523.1"/>
    <property type="molecule type" value="Genomic_DNA"/>
</dbReference>
<evidence type="ECO:0000313" key="6">
    <source>
        <dbReference type="Proteomes" id="UP000027644"/>
    </source>
</evidence>
<gene>
    <name evidence="5" type="ORF">SASC598J21_016690</name>
</gene>
<accession>A0A074V523</accession>
<dbReference type="Pfam" id="PF00270">
    <property type="entry name" value="DEAD"/>
    <property type="match status" value="1"/>
</dbReference>
<dbReference type="InterPro" id="IPR027417">
    <property type="entry name" value="P-loop_NTPase"/>
</dbReference>
<dbReference type="InterPro" id="IPR011545">
    <property type="entry name" value="DEAD/DEAH_box_helicase_dom"/>
</dbReference>
<feature type="domain" description="Helicase ATP-binding" evidence="3">
    <location>
        <begin position="32"/>
        <end position="213"/>
    </location>
</feature>
<dbReference type="Proteomes" id="UP000027644">
    <property type="component" value="Unassembled WGS sequence"/>
</dbReference>
<name>A0A074V523_9NEIS</name>
<dbReference type="GO" id="GO:0004386">
    <property type="term" value="F:helicase activity"/>
    <property type="evidence" value="ECO:0007669"/>
    <property type="project" value="UniProtKB-KW"/>
</dbReference>
<dbReference type="InterPro" id="IPR014001">
    <property type="entry name" value="Helicase_ATP-bd"/>
</dbReference>
<dbReference type="GO" id="GO:0016887">
    <property type="term" value="F:ATP hydrolysis activity"/>
    <property type="evidence" value="ECO:0007669"/>
    <property type="project" value="TreeGrafter"/>
</dbReference>
<keyword evidence="5" id="KW-0347">Helicase</keyword>
<sequence length="744" mass="84742">MQSYHLLNQKVKKWIYQQGWNSLREIQQLAIAPILAGKTDVLISASTAAGKTEAAFLPACSKCMEIQNGVSILYISPLKALINDQYRRLYSLTKVLSMQLTPWHGDIPANQKTKFKKSPSGILLITPESLESMLLNDSGWFRKAFQSLQYIIIDEFHAFIGQERGIQLLSLLTRTEHLIGKLKTPVPRIALSATLGDLNSVPLSLRPNQRLHCQIIRETHAHSSLKLQVRGYIDQSEQDEIENRFSKTTNTVTDQICQDIFRFCRGSNNLVFVNSRPKCEKIAVCLSDMCEQKNLPNEFFPHHGSLAKSFRESLEQRLQKSSLPTTAICTMTLELGIDIGKVNSVIQVGSPHSVSSLRQRVGRSGRRGNSSILRMLIAETKKTETSNFIDLLHLDLIQALAMVRLLISSNWFEPVDNGLLHFSTLLHQILSVLAQWGGIRIEQLYQLLCKEGPFQNVTTSQFKSLLRHMGSEQLIGQTHNDILILGVNGEKLVNHYTFYSVFQTPLEYRVITKNKTLGSIPVTNILIKGQNIIFAGQRWQIISIDITDKIILVDKTKGGVPPTFQNNSLNIHETIRKEMYQILCDEDFRISAANGKADFTDNNAKNLFIESCRFFKYFKLSTERLIQYDNTVYILTWEGDKVINTLFALLHRKDLTLAINNGIILVYDESIEDVEKILKQLAEEDFGEDWALAQLVPEQKQEKFDSYLPEHLLLMKYARQAFDLQATKKWLQQFAHTKSEITKT</sequence>
<dbReference type="Pfam" id="PF00271">
    <property type="entry name" value="Helicase_C"/>
    <property type="match status" value="1"/>
</dbReference>
<dbReference type="AlphaFoldDB" id="A0A074V523"/>
<dbReference type="CDD" id="cd18796">
    <property type="entry name" value="SF2_C_LHR"/>
    <property type="match status" value="1"/>
</dbReference>
<evidence type="ECO:0000256" key="1">
    <source>
        <dbReference type="ARBA" id="ARBA00022741"/>
    </source>
</evidence>
<evidence type="ECO:0000313" key="5">
    <source>
        <dbReference type="EMBL" id="KEQ00523.1"/>
    </source>
</evidence>
<evidence type="ECO:0000259" key="3">
    <source>
        <dbReference type="PROSITE" id="PS51192"/>
    </source>
</evidence>
<dbReference type="InterPro" id="IPR001650">
    <property type="entry name" value="Helicase_C-like"/>
</dbReference>
<dbReference type="GO" id="GO:0003677">
    <property type="term" value="F:DNA binding"/>
    <property type="evidence" value="ECO:0007669"/>
    <property type="project" value="TreeGrafter"/>
</dbReference>
<keyword evidence="2" id="KW-0067">ATP-binding</keyword>
<evidence type="ECO:0000256" key="2">
    <source>
        <dbReference type="ARBA" id="ARBA00022840"/>
    </source>
</evidence>
<dbReference type="PANTHER" id="PTHR47962">
    <property type="entry name" value="ATP-DEPENDENT HELICASE LHR-RELATED-RELATED"/>
    <property type="match status" value="1"/>
</dbReference>
<dbReference type="GO" id="GO:0005524">
    <property type="term" value="F:ATP binding"/>
    <property type="evidence" value="ECO:0007669"/>
    <property type="project" value="UniProtKB-KW"/>
</dbReference>
<protein>
    <submittedName>
        <fullName evidence="5">Lhr-like helicase</fullName>
    </submittedName>
</protein>
<dbReference type="PROSITE" id="PS51194">
    <property type="entry name" value="HELICASE_CTER"/>
    <property type="match status" value="1"/>
</dbReference>
<keyword evidence="5" id="KW-0378">Hydrolase</keyword>
<comment type="caution">
    <text evidence="5">The sequence shown here is derived from an EMBL/GenBank/DDBJ whole genome shotgun (WGS) entry which is preliminary data.</text>
</comment>
<dbReference type="PANTHER" id="PTHR47962:SF5">
    <property type="entry name" value="ATP-DEPENDENT HELICASE LHR-RELATED"/>
    <property type="match status" value="1"/>
</dbReference>
<dbReference type="Gene3D" id="3.40.50.300">
    <property type="entry name" value="P-loop containing nucleotide triphosphate hydrolases"/>
    <property type="match status" value="2"/>
</dbReference>
<proteinExistence type="predicted"/>
<keyword evidence="1" id="KW-0547">Nucleotide-binding</keyword>
<dbReference type="PROSITE" id="PS51192">
    <property type="entry name" value="HELICASE_ATP_BIND_1"/>
    <property type="match status" value="1"/>
</dbReference>